<gene>
    <name evidence="5" type="ORF">CU103_20450</name>
</gene>
<evidence type="ECO:0000313" key="5">
    <source>
        <dbReference type="EMBL" id="PSH62200.1"/>
    </source>
</evidence>
<evidence type="ECO:0000256" key="1">
    <source>
        <dbReference type="ARBA" id="ARBA00022723"/>
    </source>
</evidence>
<protein>
    <submittedName>
        <fullName evidence="5">Ferredoxin</fullName>
    </submittedName>
</protein>
<dbReference type="PROSITE" id="PS51379">
    <property type="entry name" value="4FE4S_FER_2"/>
    <property type="match status" value="2"/>
</dbReference>
<dbReference type="InterPro" id="IPR017896">
    <property type="entry name" value="4Fe4S_Fe-S-bd"/>
</dbReference>
<dbReference type="PANTHER" id="PTHR43122">
    <property type="entry name" value="FERREDOXIN SUBUNIT OF PYRUVATE:FLAVODOXIN OXIDOREDUCTASE-RELATED"/>
    <property type="match status" value="1"/>
</dbReference>
<keyword evidence="3" id="KW-0411">Iron-sulfur</keyword>
<comment type="caution">
    <text evidence="5">The sequence shown here is derived from an EMBL/GenBank/DDBJ whole genome shotgun (WGS) entry which is preliminary data.</text>
</comment>
<dbReference type="EMBL" id="PGGM01000010">
    <property type="protein sequence ID" value="PSH62200.1"/>
    <property type="molecule type" value="Genomic_DNA"/>
</dbReference>
<proteinExistence type="predicted"/>
<organism evidence="5 6">
    <name type="scientific">Phyllobacterium sophorae</name>
    <dbReference type="NCBI Taxonomy" id="1520277"/>
    <lineage>
        <taxon>Bacteria</taxon>
        <taxon>Pseudomonadati</taxon>
        <taxon>Pseudomonadota</taxon>
        <taxon>Alphaproteobacteria</taxon>
        <taxon>Hyphomicrobiales</taxon>
        <taxon>Phyllobacteriaceae</taxon>
        <taxon>Phyllobacterium</taxon>
    </lineage>
</organism>
<name>A0A2P7B6Z9_9HYPH</name>
<dbReference type="Proteomes" id="UP000241764">
    <property type="component" value="Unassembled WGS sequence"/>
</dbReference>
<accession>A0A2P7B6Z9</accession>
<keyword evidence="2" id="KW-0408">Iron</keyword>
<evidence type="ECO:0000259" key="4">
    <source>
        <dbReference type="PROSITE" id="PS51379"/>
    </source>
</evidence>
<dbReference type="OrthoDB" id="9800445at2"/>
<evidence type="ECO:0000256" key="3">
    <source>
        <dbReference type="ARBA" id="ARBA00023014"/>
    </source>
</evidence>
<dbReference type="SUPFAM" id="SSF54862">
    <property type="entry name" value="4Fe-4S ferredoxins"/>
    <property type="match status" value="1"/>
</dbReference>
<evidence type="ECO:0000313" key="6">
    <source>
        <dbReference type="Proteomes" id="UP000241764"/>
    </source>
</evidence>
<sequence>MIELVIDERCSGCNSCVEICPTNVLEIGTGNSPFIARQNDCQTCFMCELYCADDAIYVGPDCDRPVPVEKQAILASGLLGELRRHHGWDEWAIDSRYTNEHWQMEKVFLRARDTIFPTQSQET</sequence>
<dbReference type="AlphaFoldDB" id="A0A2P7B6Z9"/>
<feature type="domain" description="4Fe-4S ferredoxin-type" evidence="4">
    <location>
        <begin position="2"/>
        <end position="30"/>
    </location>
</feature>
<dbReference type="GO" id="GO:0051536">
    <property type="term" value="F:iron-sulfur cluster binding"/>
    <property type="evidence" value="ECO:0007669"/>
    <property type="project" value="UniProtKB-KW"/>
</dbReference>
<keyword evidence="6" id="KW-1185">Reference proteome</keyword>
<dbReference type="RefSeq" id="WP_106665868.1">
    <property type="nucleotide sequence ID" value="NZ_PGGM01000010.1"/>
</dbReference>
<dbReference type="PROSITE" id="PS00198">
    <property type="entry name" value="4FE4S_FER_1"/>
    <property type="match status" value="1"/>
</dbReference>
<dbReference type="Gene3D" id="3.30.70.20">
    <property type="match status" value="1"/>
</dbReference>
<dbReference type="PANTHER" id="PTHR43122:SF1">
    <property type="entry name" value="IRON-SULFUR-BINDING PROTEIN"/>
    <property type="match status" value="1"/>
</dbReference>
<dbReference type="GO" id="GO:0046872">
    <property type="term" value="F:metal ion binding"/>
    <property type="evidence" value="ECO:0007669"/>
    <property type="project" value="UniProtKB-KW"/>
</dbReference>
<reference evidence="6" key="1">
    <citation type="submission" date="2017-11" db="EMBL/GenBank/DDBJ databases">
        <authorList>
            <person name="Kuznetsova I."/>
            <person name="Sazanova A."/>
            <person name="Chirak E."/>
            <person name="Safronova V."/>
            <person name="Willems A."/>
        </authorList>
    </citation>
    <scope>NUCLEOTIDE SEQUENCE [LARGE SCALE GENOMIC DNA]</scope>
    <source>
        <strain evidence="6">CCBAU 03422</strain>
    </source>
</reference>
<dbReference type="InterPro" id="IPR017900">
    <property type="entry name" value="4Fe4S_Fe_S_CS"/>
</dbReference>
<feature type="domain" description="4Fe-4S ferredoxin-type" evidence="4">
    <location>
        <begin position="31"/>
        <end position="61"/>
    </location>
</feature>
<evidence type="ECO:0000256" key="2">
    <source>
        <dbReference type="ARBA" id="ARBA00023004"/>
    </source>
</evidence>
<keyword evidence="1" id="KW-0479">Metal-binding</keyword>
<dbReference type="Pfam" id="PF00037">
    <property type="entry name" value="Fer4"/>
    <property type="match status" value="1"/>
</dbReference>